<accession>A0A853JSM9</accession>
<dbReference type="GO" id="GO:0006352">
    <property type="term" value="P:DNA-templated transcription initiation"/>
    <property type="evidence" value="ECO:0007669"/>
    <property type="project" value="InterPro"/>
</dbReference>
<keyword evidence="5" id="KW-0804">Transcription</keyword>
<dbReference type="AlphaFoldDB" id="A0A853JSM9"/>
<reference evidence="8 9" key="1">
    <citation type="submission" date="2020-07" db="EMBL/GenBank/DDBJ databases">
        <title>Organ Donor 1.</title>
        <authorList>
            <person name="Marsh A.J."/>
            <person name="Azcarate-Peril M.A."/>
        </authorList>
    </citation>
    <scope>NUCLEOTIDE SEQUENCE [LARGE SCALE GENOMIC DNA]</scope>
    <source>
        <strain evidence="8 9">AMC0717</strain>
    </source>
</reference>
<evidence type="ECO:0000313" key="8">
    <source>
        <dbReference type="EMBL" id="NZA39632.1"/>
    </source>
</evidence>
<evidence type="ECO:0000256" key="6">
    <source>
        <dbReference type="SAM" id="Coils"/>
    </source>
</evidence>
<evidence type="ECO:0000313" key="9">
    <source>
        <dbReference type="Proteomes" id="UP000586254"/>
    </source>
</evidence>
<proteinExistence type="inferred from homology"/>
<evidence type="ECO:0000256" key="5">
    <source>
        <dbReference type="ARBA" id="ARBA00023163"/>
    </source>
</evidence>
<keyword evidence="4" id="KW-0238">DNA-binding</keyword>
<dbReference type="PANTHER" id="PTHR43133:SF8">
    <property type="entry name" value="RNA POLYMERASE SIGMA FACTOR HI_1459-RELATED"/>
    <property type="match status" value="1"/>
</dbReference>
<dbReference type="PANTHER" id="PTHR43133">
    <property type="entry name" value="RNA POLYMERASE ECF-TYPE SIGMA FACTO"/>
    <property type="match status" value="1"/>
</dbReference>
<sequence>MSEKYKLVDTWVRDAKAGDQKASELLLHTFQPLMLSMVQKYVYNPADYEDGLQEAGVVLLETLKAYQFELGVVFPFYLKNRLFHYFVEQAKKNAREKERRCTMENPNLSAQQDRRAVENSMAAKEEEAKAARCQKLNRAMRELPPEQKEVLELRYYRGMSVKAIAAMKNAPVSTIEKRRKAGIRRLRKAFGIEP</sequence>
<name>A0A853JSM9_9FIRM</name>
<comment type="caution">
    <text evidence="8">The sequence shown here is derived from an EMBL/GenBank/DDBJ whole genome shotgun (WGS) entry which is preliminary data.</text>
</comment>
<dbReference type="EMBL" id="JACCKS010000022">
    <property type="protein sequence ID" value="NZA39632.1"/>
    <property type="molecule type" value="Genomic_DNA"/>
</dbReference>
<evidence type="ECO:0000256" key="3">
    <source>
        <dbReference type="ARBA" id="ARBA00023082"/>
    </source>
</evidence>
<evidence type="ECO:0000256" key="2">
    <source>
        <dbReference type="ARBA" id="ARBA00023015"/>
    </source>
</evidence>
<evidence type="ECO:0000259" key="7">
    <source>
        <dbReference type="Pfam" id="PF08281"/>
    </source>
</evidence>
<dbReference type="CDD" id="cd06171">
    <property type="entry name" value="Sigma70_r4"/>
    <property type="match status" value="1"/>
</dbReference>
<dbReference type="InterPro" id="IPR039425">
    <property type="entry name" value="RNA_pol_sigma-70-like"/>
</dbReference>
<dbReference type="GO" id="GO:0003677">
    <property type="term" value="F:DNA binding"/>
    <property type="evidence" value="ECO:0007669"/>
    <property type="project" value="UniProtKB-KW"/>
</dbReference>
<keyword evidence="2" id="KW-0805">Transcription regulation</keyword>
<evidence type="ECO:0000256" key="4">
    <source>
        <dbReference type="ARBA" id="ARBA00023125"/>
    </source>
</evidence>
<dbReference type="InterPro" id="IPR036388">
    <property type="entry name" value="WH-like_DNA-bd_sf"/>
</dbReference>
<dbReference type="SUPFAM" id="SSF88946">
    <property type="entry name" value="Sigma2 domain of RNA polymerase sigma factors"/>
    <property type="match status" value="1"/>
</dbReference>
<gene>
    <name evidence="8" type="ORF">H0N91_16225</name>
</gene>
<dbReference type="InterPro" id="IPR013249">
    <property type="entry name" value="RNA_pol_sigma70_r4_t2"/>
</dbReference>
<keyword evidence="6" id="KW-0175">Coiled coil</keyword>
<dbReference type="SUPFAM" id="SSF88659">
    <property type="entry name" value="Sigma3 and sigma4 domains of RNA polymerase sigma factors"/>
    <property type="match status" value="1"/>
</dbReference>
<evidence type="ECO:0000256" key="1">
    <source>
        <dbReference type="ARBA" id="ARBA00010641"/>
    </source>
</evidence>
<organism evidence="8 9">
    <name type="scientific">Eubacterium callanderi</name>
    <dbReference type="NCBI Taxonomy" id="53442"/>
    <lineage>
        <taxon>Bacteria</taxon>
        <taxon>Bacillati</taxon>
        <taxon>Bacillota</taxon>
        <taxon>Clostridia</taxon>
        <taxon>Eubacteriales</taxon>
        <taxon>Eubacteriaceae</taxon>
        <taxon>Eubacterium</taxon>
    </lineage>
</organism>
<dbReference type="InterPro" id="IPR013325">
    <property type="entry name" value="RNA_pol_sigma_r2"/>
</dbReference>
<dbReference type="GO" id="GO:0016987">
    <property type="term" value="F:sigma factor activity"/>
    <property type="evidence" value="ECO:0007669"/>
    <property type="project" value="UniProtKB-KW"/>
</dbReference>
<protein>
    <submittedName>
        <fullName evidence="8">Sigma-70 family RNA polymerase sigma factor</fullName>
    </submittedName>
</protein>
<dbReference type="RefSeq" id="WP_180493943.1">
    <property type="nucleotide sequence ID" value="NZ_JACCKS010000022.1"/>
</dbReference>
<keyword evidence="3" id="KW-0731">Sigma factor</keyword>
<dbReference type="Gene3D" id="1.10.1740.10">
    <property type="match status" value="1"/>
</dbReference>
<feature type="coiled-coil region" evidence="6">
    <location>
        <begin position="107"/>
        <end position="134"/>
    </location>
</feature>
<comment type="similarity">
    <text evidence="1">Belongs to the sigma-70 factor family. ECF subfamily.</text>
</comment>
<feature type="domain" description="RNA polymerase sigma factor 70 region 4 type 2" evidence="7">
    <location>
        <begin position="134"/>
        <end position="186"/>
    </location>
</feature>
<dbReference type="Pfam" id="PF08281">
    <property type="entry name" value="Sigma70_r4_2"/>
    <property type="match status" value="1"/>
</dbReference>
<dbReference type="InterPro" id="IPR014284">
    <property type="entry name" value="RNA_pol_sigma-70_dom"/>
</dbReference>
<dbReference type="Proteomes" id="UP000586254">
    <property type="component" value="Unassembled WGS sequence"/>
</dbReference>
<dbReference type="InterPro" id="IPR013324">
    <property type="entry name" value="RNA_pol_sigma_r3/r4-like"/>
</dbReference>
<dbReference type="NCBIfam" id="TIGR02937">
    <property type="entry name" value="sigma70-ECF"/>
    <property type="match status" value="1"/>
</dbReference>
<dbReference type="Gene3D" id="1.10.10.10">
    <property type="entry name" value="Winged helix-like DNA-binding domain superfamily/Winged helix DNA-binding domain"/>
    <property type="match status" value="1"/>
</dbReference>